<reference evidence="3 4" key="1">
    <citation type="submission" date="2017-06" db="EMBL/GenBank/DDBJ databases">
        <title>Neisseria chenwenguii sp. nov., isolated from the intestinal contents of Tibetan Plateau Pika in Yushu, Qinghai Province, China.</title>
        <authorList>
            <person name="Zhang G."/>
        </authorList>
    </citation>
    <scope>NUCLEOTIDE SEQUENCE [LARGE SCALE GENOMIC DNA]</scope>
    <source>
        <strain evidence="3 4">10023</strain>
    </source>
</reference>
<dbReference type="Gene3D" id="3.40.50.2000">
    <property type="entry name" value="Glycogen Phosphorylase B"/>
    <property type="match status" value="2"/>
</dbReference>
<sequence length="355" mass="38468">MKIMLATSMSGLGGTENASLRLGKLLAAHGHEVHLASSDGPLIPEAEAAGIKWHNIDFYQGAAGYLKGTAAFFKLLKAERPDIVHCQMARIVPACATMAKIASPKTKVFYHARGLDPETYPRIAKIFDKLGVYIIANCKHEREKIIRHGFPAARIAYTYNALPDAPETAEKPARDTVMLGTLSRLNATRNVADSIRVCKRLLDKGLDVKMQIGGIGEETDALKALVLDSELAGKVKFLGAVRDLNAFFADTDILLNNLNLVGDHGAGVGNNILEAGLYRTAVVSYDAAGISEMVEHGETGFCTPVNDLDTFTGAVETLVRDAALRRRFGDALHGRVTRLCSDEEIYRTTLAAYEL</sequence>
<gene>
    <name evidence="3" type="ORF">BG910_03035</name>
</gene>
<dbReference type="PANTHER" id="PTHR12526:SF630">
    <property type="entry name" value="GLYCOSYLTRANSFERASE"/>
    <property type="match status" value="1"/>
</dbReference>
<dbReference type="EMBL" id="CP022278">
    <property type="protein sequence ID" value="ASK26852.1"/>
    <property type="molecule type" value="Genomic_DNA"/>
</dbReference>
<feature type="domain" description="Glycosyl transferase family 1" evidence="1">
    <location>
        <begin position="176"/>
        <end position="330"/>
    </location>
</feature>
<evidence type="ECO:0000259" key="1">
    <source>
        <dbReference type="Pfam" id="PF00534"/>
    </source>
</evidence>
<evidence type="ECO:0008006" key="5">
    <source>
        <dbReference type="Google" id="ProtNLM"/>
    </source>
</evidence>
<dbReference type="RefSeq" id="WP_089035573.1">
    <property type="nucleotide sequence ID" value="NZ_CP022278.1"/>
</dbReference>
<evidence type="ECO:0000259" key="2">
    <source>
        <dbReference type="Pfam" id="PF13439"/>
    </source>
</evidence>
<dbReference type="SUPFAM" id="SSF53756">
    <property type="entry name" value="UDP-Glycosyltransferase/glycogen phosphorylase"/>
    <property type="match status" value="1"/>
</dbReference>
<dbReference type="Pfam" id="PF00534">
    <property type="entry name" value="Glycos_transf_1"/>
    <property type="match status" value="1"/>
</dbReference>
<accession>A0A220S0C5</accession>
<evidence type="ECO:0000313" key="4">
    <source>
        <dbReference type="Proteomes" id="UP000198238"/>
    </source>
</evidence>
<proteinExistence type="predicted"/>
<name>A0A220S0C5_9NEIS</name>
<dbReference type="InterPro" id="IPR028098">
    <property type="entry name" value="Glyco_trans_4-like_N"/>
</dbReference>
<dbReference type="InterPro" id="IPR001296">
    <property type="entry name" value="Glyco_trans_1"/>
</dbReference>
<organism evidence="3 4">
    <name type="scientific">Neisseria chenwenguii</name>
    <dbReference type="NCBI Taxonomy" id="1853278"/>
    <lineage>
        <taxon>Bacteria</taxon>
        <taxon>Pseudomonadati</taxon>
        <taxon>Pseudomonadota</taxon>
        <taxon>Betaproteobacteria</taxon>
        <taxon>Neisseriales</taxon>
        <taxon>Neisseriaceae</taxon>
        <taxon>Neisseria</taxon>
    </lineage>
</organism>
<dbReference type="Pfam" id="PF13439">
    <property type="entry name" value="Glyco_transf_4"/>
    <property type="match status" value="1"/>
</dbReference>
<dbReference type="AlphaFoldDB" id="A0A220S0C5"/>
<dbReference type="Proteomes" id="UP000198238">
    <property type="component" value="Chromosome"/>
</dbReference>
<feature type="domain" description="Glycosyltransferase subfamily 4-like N-terminal" evidence="2">
    <location>
        <begin position="13"/>
        <end position="161"/>
    </location>
</feature>
<keyword evidence="4" id="KW-1185">Reference proteome</keyword>
<dbReference type="KEGG" id="nei:BG910_03035"/>
<dbReference type="GO" id="GO:0016757">
    <property type="term" value="F:glycosyltransferase activity"/>
    <property type="evidence" value="ECO:0007669"/>
    <property type="project" value="InterPro"/>
</dbReference>
<dbReference type="PANTHER" id="PTHR12526">
    <property type="entry name" value="GLYCOSYLTRANSFERASE"/>
    <property type="match status" value="1"/>
</dbReference>
<evidence type="ECO:0000313" key="3">
    <source>
        <dbReference type="EMBL" id="ASK26852.1"/>
    </source>
</evidence>
<protein>
    <recommendedName>
        <fullName evidence="5">Glycosyl transferase</fullName>
    </recommendedName>
</protein>